<dbReference type="NCBIfam" id="NF010052">
    <property type="entry name" value="PRK13529.1"/>
    <property type="match status" value="1"/>
</dbReference>
<dbReference type="FunFam" id="3.40.50.720:FF:000182">
    <property type="entry name" value="NAD-dependent malic enzyme"/>
    <property type="match status" value="1"/>
</dbReference>
<dbReference type="Gene3D" id="3.40.50.10380">
    <property type="entry name" value="Malic enzyme, N-terminal domain"/>
    <property type="match status" value="1"/>
</dbReference>
<feature type="binding site" evidence="7">
    <location>
        <position position="330"/>
    </location>
    <ligand>
        <name>a divalent metal cation</name>
        <dbReference type="ChEBI" id="CHEBI:60240"/>
    </ligand>
</feature>
<dbReference type="PANTHER" id="PTHR23406:SF32">
    <property type="entry name" value="NADP-DEPENDENT MALIC ENZYME"/>
    <property type="match status" value="1"/>
</dbReference>
<evidence type="ECO:0000256" key="1">
    <source>
        <dbReference type="ARBA" id="ARBA00001936"/>
    </source>
</evidence>
<evidence type="ECO:0000259" key="9">
    <source>
        <dbReference type="SMART" id="SM01274"/>
    </source>
</evidence>
<gene>
    <name evidence="10" type="ORF">WJX84_011333</name>
</gene>
<reference evidence="10 11" key="1">
    <citation type="journal article" date="2024" name="Nat. Commun.">
        <title>Phylogenomics reveals the evolutionary origins of lichenization in chlorophyte algae.</title>
        <authorList>
            <person name="Puginier C."/>
            <person name="Libourel C."/>
            <person name="Otte J."/>
            <person name="Skaloud P."/>
            <person name="Haon M."/>
            <person name="Grisel S."/>
            <person name="Petersen M."/>
            <person name="Berrin J.G."/>
            <person name="Delaux P.M."/>
            <person name="Dal Grande F."/>
            <person name="Keller J."/>
        </authorList>
    </citation>
    <scope>NUCLEOTIDE SEQUENCE [LARGE SCALE GENOMIC DNA]</scope>
    <source>
        <strain evidence="10 11">SAG 2523</strain>
    </source>
</reference>
<dbReference type="InterPro" id="IPR001891">
    <property type="entry name" value="Malic_OxRdtase"/>
</dbReference>
<dbReference type="Gene3D" id="3.40.50.720">
    <property type="entry name" value="NAD(P)-binding Rossmann-like Domain"/>
    <property type="match status" value="1"/>
</dbReference>
<proteinExistence type="inferred from homology"/>
<evidence type="ECO:0008006" key="12">
    <source>
        <dbReference type="Google" id="ProtNLM"/>
    </source>
</evidence>
<feature type="domain" description="Malic enzyme N-terminal" evidence="9">
    <location>
        <begin position="141"/>
        <end position="321"/>
    </location>
</feature>
<accession>A0AAW1T412</accession>
<dbReference type="Pfam" id="PF03949">
    <property type="entry name" value="Malic_M"/>
    <property type="match status" value="1"/>
</dbReference>
<dbReference type="GO" id="GO:0051287">
    <property type="term" value="F:NAD binding"/>
    <property type="evidence" value="ECO:0007669"/>
    <property type="project" value="InterPro"/>
</dbReference>
<evidence type="ECO:0000256" key="6">
    <source>
        <dbReference type="PIRSR" id="PIRSR000106-2"/>
    </source>
</evidence>
<feature type="binding site" evidence="7">
    <location>
        <position position="306"/>
    </location>
    <ligand>
        <name>a divalent metal cation</name>
        <dbReference type="ChEBI" id="CHEBI:60240"/>
    </ligand>
</feature>
<dbReference type="SMART" id="SM01274">
    <property type="entry name" value="malic"/>
    <property type="match status" value="1"/>
</dbReference>
<dbReference type="SMART" id="SM00919">
    <property type="entry name" value="Malic_M"/>
    <property type="match status" value="1"/>
</dbReference>
<evidence type="ECO:0000256" key="4">
    <source>
        <dbReference type="ARBA" id="ARBA00023002"/>
    </source>
</evidence>
<feature type="active site" description="Proton donor" evidence="5">
    <location>
        <position position="164"/>
    </location>
</feature>
<dbReference type="GO" id="GO:0046872">
    <property type="term" value="F:metal ion binding"/>
    <property type="evidence" value="ECO:0007669"/>
    <property type="project" value="UniProtKB-KW"/>
</dbReference>
<dbReference type="AlphaFoldDB" id="A0AAW1T412"/>
<keyword evidence="4" id="KW-0560">Oxidoreductase</keyword>
<dbReference type="SUPFAM" id="SSF53223">
    <property type="entry name" value="Aminoacid dehydrogenase-like, N-terminal domain"/>
    <property type="match status" value="1"/>
</dbReference>
<feature type="binding site" evidence="6">
    <location>
        <position position="522"/>
    </location>
    <ligand>
        <name>(S)-malate</name>
        <dbReference type="ChEBI" id="CHEBI:15589"/>
    </ligand>
</feature>
<evidence type="ECO:0000259" key="8">
    <source>
        <dbReference type="SMART" id="SM00919"/>
    </source>
</evidence>
<evidence type="ECO:0000256" key="7">
    <source>
        <dbReference type="PIRSR" id="PIRSR000106-3"/>
    </source>
</evidence>
<dbReference type="PANTHER" id="PTHR23406">
    <property type="entry name" value="MALIC ENZYME-RELATED"/>
    <property type="match status" value="1"/>
</dbReference>
<comment type="cofactor">
    <cofactor evidence="7">
        <name>Mg(2+)</name>
        <dbReference type="ChEBI" id="CHEBI:18420"/>
    </cofactor>
    <cofactor evidence="7">
        <name>Mn(2+)</name>
        <dbReference type="ChEBI" id="CHEBI:29035"/>
    </cofactor>
    <text evidence="7">Divalent metal cations. Prefers magnesium or manganese.</text>
</comment>
<feature type="domain" description="Malic enzyme NAD-binding" evidence="8">
    <location>
        <begin position="331"/>
        <end position="591"/>
    </location>
</feature>
<dbReference type="GO" id="GO:0006108">
    <property type="term" value="P:malate metabolic process"/>
    <property type="evidence" value="ECO:0007669"/>
    <property type="project" value="TreeGrafter"/>
</dbReference>
<dbReference type="InterPro" id="IPR037062">
    <property type="entry name" value="Malic_N_dom_sf"/>
</dbReference>
<sequence length="637" mass="70436">MASRILASTTESGPFLSLARSVPGLAFLSYPGCSTFASVASSGLSPYKPHEFESTNIVRKKGQDVLHDPLVNKGTAFGIAERERLALRGLLPARILSMEAQVNRIMEDYQYGRDYIDPVNVKDEGVTKEHVRKWNVLQQLQDRNETLFYNMLLNNFVDMAPIVYTPTVGWACLNYHKVYRRPRGMYFSSEDIGEMNAMVWHWPENEVDAIVVTDGSRILGLGDLGVNGLGIPIGKLDLYVAAAGFHPTRVLPVVIDVGTDNEALRSDPLYMGLNQPRMTGARYYEVIDEFVRAVMGRWPRSVLQFEDFNMANAHPLLHRYRDHHMVFNDDIQGTAATALAGLYGALAVQGKPVTALKEQRICVVGAGSAGMGVVQMIAQGMRKHGLSEEEAQARFWINDKDGLITSKRDPAATMDVVKPFARKVEEDVEGERLLDVVKRVKPTVLIGLAGVRGRLFTSDILKAMGETNEQPIIFAMSNPTSRAECTAEEAQKHTDGRAIFASGSPMADVEMNGRTLICSQANNLYMFPGVALGARLGATHHISDNMLMAAAEAIPTLVPKSDLDRGCVYPSLHRIRHISCRVAMAVITMAYEEGHLHNPRAVAALKQGDDALEDWVVDHQYVPEYRTLIELPQGVME</sequence>
<keyword evidence="3 7" id="KW-0479">Metal-binding</keyword>
<evidence type="ECO:0000256" key="5">
    <source>
        <dbReference type="PIRSR" id="PIRSR000106-1"/>
    </source>
</evidence>
<dbReference type="Proteomes" id="UP001485043">
    <property type="component" value="Unassembled WGS sequence"/>
</dbReference>
<dbReference type="PIRSF" id="PIRSF000106">
    <property type="entry name" value="ME"/>
    <property type="match status" value="1"/>
</dbReference>
<feature type="active site" description="Proton acceptor" evidence="5">
    <location>
        <position position="235"/>
    </location>
</feature>
<dbReference type="InterPro" id="IPR046346">
    <property type="entry name" value="Aminoacid_DH-like_N_sf"/>
</dbReference>
<evidence type="ECO:0000256" key="3">
    <source>
        <dbReference type="ARBA" id="ARBA00022723"/>
    </source>
</evidence>
<dbReference type="GO" id="GO:0004471">
    <property type="term" value="F:malate dehydrogenase (decarboxylating) (NAD+) activity"/>
    <property type="evidence" value="ECO:0007669"/>
    <property type="project" value="TreeGrafter"/>
</dbReference>
<dbReference type="SUPFAM" id="SSF51735">
    <property type="entry name" value="NAD(P)-binding Rossmann-fold domains"/>
    <property type="match status" value="1"/>
</dbReference>
<comment type="cofactor">
    <cofactor evidence="1">
        <name>Mn(2+)</name>
        <dbReference type="ChEBI" id="CHEBI:29035"/>
    </cofactor>
</comment>
<evidence type="ECO:0000256" key="2">
    <source>
        <dbReference type="ARBA" id="ARBA00008785"/>
    </source>
</evidence>
<dbReference type="InterPro" id="IPR036291">
    <property type="entry name" value="NAD(P)-bd_dom_sf"/>
</dbReference>
<dbReference type="Pfam" id="PF00390">
    <property type="entry name" value="malic"/>
    <property type="match status" value="1"/>
</dbReference>
<dbReference type="GO" id="GO:0005739">
    <property type="term" value="C:mitochondrion"/>
    <property type="evidence" value="ECO:0007669"/>
    <property type="project" value="TreeGrafter"/>
</dbReference>
<comment type="caution">
    <text evidence="10">The sequence shown here is derived from an EMBL/GenBank/DDBJ whole genome shotgun (WGS) entry which is preliminary data.</text>
</comment>
<dbReference type="CDD" id="cd05312">
    <property type="entry name" value="NAD_bind_1_malic_enz"/>
    <property type="match status" value="1"/>
</dbReference>
<feature type="binding site" evidence="6">
    <location>
        <position position="217"/>
    </location>
    <ligand>
        <name>(S)-malate</name>
        <dbReference type="ChEBI" id="CHEBI:15589"/>
    </ligand>
</feature>
<dbReference type="InterPro" id="IPR012302">
    <property type="entry name" value="Malic_NAD-bd"/>
</dbReference>
<name>A0AAW1T412_9CHLO</name>
<evidence type="ECO:0000313" key="11">
    <source>
        <dbReference type="Proteomes" id="UP001485043"/>
    </source>
</evidence>
<keyword evidence="11" id="KW-1185">Reference proteome</keyword>
<dbReference type="EMBL" id="JALJOV010000434">
    <property type="protein sequence ID" value="KAK9863752.1"/>
    <property type="molecule type" value="Genomic_DNA"/>
</dbReference>
<feature type="binding site" evidence="6">
    <location>
        <position position="478"/>
    </location>
    <ligand>
        <name>(S)-malate</name>
        <dbReference type="ChEBI" id="CHEBI:15589"/>
    </ligand>
</feature>
<organism evidence="10 11">
    <name type="scientific">Apatococcus fuscideae</name>
    <dbReference type="NCBI Taxonomy" id="2026836"/>
    <lineage>
        <taxon>Eukaryota</taxon>
        <taxon>Viridiplantae</taxon>
        <taxon>Chlorophyta</taxon>
        <taxon>core chlorophytes</taxon>
        <taxon>Trebouxiophyceae</taxon>
        <taxon>Chlorellales</taxon>
        <taxon>Chlorellaceae</taxon>
        <taxon>Apatococcus</taxon>
    </lineage>
</organism>
<dbReference type="InterPro" id="IPR012301">
    <property type="entry name" value="Malic_N_dom"/>
</dbReference>
<dbReference type="PRINTS" id="PR00072">
    <property type="entry name" value="MALOXRDTASE"/>
</dbReference>
<comment type="similarity">
    <text evidence="2">Belongs to the malic enzymes family.</text>
</comment>
<protein>
    <recommendedName>
        <fullName evidence="12">Malic enzyme</fullName>
    </recommendedName>
</protein>
<evidence type="ECO:0000313" key="10">
    <source>
        <dbReference type="EMBL" id="KAK9863752.1"/>
    </source>
</evidence>
<feature type="binding site" evidence="7">
    <location>
        <position position="307"/>
    </location>
    <ligand>
        <name>a divalent metal cation</name>
        <dbReference type="ChEBI" id="CHEBI:60240"/>
    </ligand>
</feature>